<dbReference type="Proteomes" id="UP001595792">
    <property type="component" value="Unassembled WGS sequence"/>
</dbReference>
<sequence length="204" mass="22505">MLCPAQINVALLHQLIDNSKSEHSRQINLRDKQAISSGVENLNALQAGKLKTTYQDLRKKFSAVGMGIETLQIGMEALPLLKQISADQSTIISLCLSKPALALLSIETQADLVDRAQLLLRYMYGLALSSGELGAMSRSDRAMLTDFVVSELRAISQVLSGLKRTLQALHALDVNNTRGLSDMFERDKQISRDILSKIKQLNNK</sequence>
<evidence type="ECO:0008006" key="3">
    <source>
        <dbReference type="Google" id="ProtNLM"/>
    </source>
</evidence>
<accession>A0ABV8NPS4</accession>
<gene>
    <name evidence="1" type="ORF">ACFOUY_17365</name>
</gene>
<comment type="caution">
    <text evidence="1">The sequence shown here is derived from an EMBL/GenBank/DDBJ whole genome shotgun (WGS) entry which is preliminary data.</text>
</comment>
<evidence type="ECO:0000313" key="2">
    <source>
        <dbReference type="Proteomes" id="UP001595792"/>
    </source>
</evidence>
<proteinExistence type="predicted"/>
<dbReference type="RefSeq" id="WP_378962474.1">
    <property type="nucleotide sequence ID" value="NZ_JBHRXC010000016.1"/>
</dbReference>
<name>A0ABV8NPS4_9SPHI</name>
<protein>
    <recommendedName>
        <fullName evidence="3">Toxic anion resistance protein (TelA)</fullName>
    </recommendedName>
</protein>
<keyword evidence="2" id="KW-1185">Reference proteome</keyword>
<organism evidence="1 2">
    <name type="scientific">Pedobacter jamesrossensis</name>
    <dbReference type="NCBI Taxonomy" id="1908238"/>
    <lineage>
        <taxon>Bacteria</taxon>
        <taxon>Pseudomonadati</taxon>
        <taxon>Bacteroidota</taxon>
        <taxon>Sphingobacteriia</taxon>
        <taxon>Sphingobacteriales</taxon>
        <taxon>Sphingobacteriaceae</taxon>
        <taxon>Pedobacter</taxon>
    </lineage>
</organism>
<dbReference type="EMBL" id="JBHSBY010000139">
    <property type="protein sequence ID" value="MFC4198479.1"/>
    <property type="molecule type" value="Genomic_DNA"/>
</dbReference>
<evidence type="ECO:0000313" key="1">
    <source>
        <dbReference type="EMBL" id="MFC4198479.1"/>
    </source>
</evidence>
<reference evidence="2" key="1">
    <citation type="journal article" date="2019" name="Int. J. Syst. Evol. Microbiol.">
        <title>The Global Catalogue of Microorganisms (GCM) 10K type strain sequencing project: providing services to taxonomists for standard genome sequencing and annotation.</title>
        <authorList>
            <consortium name="The Broad Institute Genomics Platform"/>
            <consortium name="The Broad Institute Genome Sequencing Center for Infectious Disease"/>
            <person name="Wu L."/>
            <person name="Ma J."/>
        </authorList>
    </citation>
    <scope>NUCLEOTIDE SEQUENCE [LARGE SCALE GENOMIC DNA]</scope>
    <source>
        <strain evidence="2">CCM 8689</strain>
    </source>
</reference>